<organism evidence="1 2">
    <name type="scientific">Paenibacillus helianthi</name>
    <dbReference type="NCBI Taxonomy" id="1349432"/>
    <lineage>
        <taxon>Bacteria</taxon>
        <taxon>Bacillati</taxon>
        <taxon>Bacillota</taxon>
        <taxon>Bacilli</taxon>
        <taxon>Bacillales</taxon>
        <taxon>Paenibacillaceae</taxon>
        <taxon>Paenibacillus</taxon>
    </lineage>
</organism>
<keyword evidence="2" id="KW-1185">Reference proteome</keyword>
<dbReference type="Proteomes" id="UP000186058">
    <property type="component" value="Unassembled WGS sequence"/>
</dbReference>
<gene>
    <name evidence="1" type="ORF">A3844_16535</name>
</gene>
<evidence type="ECO:0000313" key="1">
    <source>
        <dbReference type="EMBL" id="OKP85394.1"/>
    </source>
</evidence>
<proteinExistence type="predicted"/>
<sequence>MVEGARIRLHLAETGSGLQKRLRCGGSGAPNNGVSAVIGFSSGSGAPNNGVSAVIGFNSGSGAPNNGVSAVI</sequence>
<comment type="caution">
    <text evidence="1">The sequence shown here is derived from an EMBL/GenBank/DDBJ whole genome shotgun (WGS) entry which is preliminary data.</text>
</comment>
<accession>A0ABX3EPV1</accession>
<dbReference type="EMBL" id="LVWI01000045">
    <property type="protein sequence ID" value="OKP85394.1"/>
    <property type="molecule type" value="Genomic_DNA"/>
</dbReference>
<name>A0ABX3EPV1_9BACL</name>
<dbReference type="RefSeq" id="WP_074108021.1">
    <property type="nucleotide sequence ID" value="NZ_LVWI01000045.1"/>
</dbReference>
<protein>
    <submittedName>
        <fullName evidence="1">Uncharacterized protein</fullName>
    </submittedName>
</protein>
<evidence type="ECO:0000313" key="2">
    <source>
        <dbReference type="Proteomes" id="UP000186058"/>
    </source>
</evidence>
<reference evidence="1 2" key="1">
    <citation type="submission" date="2016-03" db="EMBL/GenBank/DDBJ databases">
        <authorList>
            <person name="Sant'Anna F.H."/>
            <person name="Ambrosini A."/>
            <person name="Souza R."/>
            <person name="Bach E."/>
            <person name="Fernandes G."/>
            <person name="Balsanelli E."/>
            <person name="Baura V.A."/>
            <person name="Souza E.M."/>
            <person name="Passaglia L."/>
        </authorList>
    </citation>
    <scope>NUCLEOTIDE SEQUENCE [LARGE SCALE GENOMIC DNA]</scope>
    <source>
        <strain evidence="1 2">P26E</strain>
    </source>
</reference>